<feature type="transmembrane region" description="Helical" evidence="10">
    <location>
        <begin position="300"/>
        <end position="320"/>
    </location>
</feature>
<dbReference type="GO" id="GO:0015385">
    <property type="term" value="F:sodium:proton antiporter activity"/>
    <property type="evidence" value="ECO:0007669"/>
    <property type="project" value="InterPro"/>
</dbReference>
<evidence type="ECO:0000313" key="12">
    <source>
        <dbReference type="EMBL" id="PIC23059.1"/>
    </source>
</evidence>
<dbReference type="InterPro" id="IPR006153">
    <property type="entry name" value="Cation/H_exchanger_TM"/>
</dbReference>
<evidence type="ECO:0000259" key="11">
    <source>
        <dbReference type="Pfam" id="PF00999"/>
    </source>
</evidence>
<accession>A0A2G5T799</accession>
<evidence type="ECO:0000256" key="9">
    <source>
        <dbReference type="RuleBase" id="RU003722"/>
    </source>
</evidence>
<evidence type="ECO:0000256" key="7">
    <source>
        <dbReference type="ARBA" id="ARBA00023136"/>
    </source>
</evidence>
<evidence type="ECO:0000313" key="13">
    <source>
        <dbReference type="Proteomes" id="UP000230233"/>
    </source>
</evidence>
<gene>
    <name evidence="12" type="primary">Cnig_chr_V.g16889</name>
    <name evidence="12" type="ORF">B9Z55_016889</name>
</gene>
<feature type="transmembrane region" description="Helical" evidence="10">
    <location>
        <begin position="366"/>
        <end position="388"/>
    </location>
</feature>
<keyword evidence="6 9" id="KW-0406">Ion transport</keyword>
<dbReference type="GO" id="GO:0005886">
    <property type="term" value="C:plasma membrane"/>
    <property type="evidence" value="ECO:0007669"/>
    <property type="project" value="TreeGrafter"/>
</dbReference>
<comment type="caution">
    <text evidence="12">The sequence shown here is derived from an EMBL/GenBank/DDBJ whole genome shotgun (WGS) entry which is preliminary data.</text>
</comment>
<dbReference type="Gene3D" id="6.10.140.1330">
    <property type="match status" value="1"/>
</dbReference>
<evidence type="ECO:0000256" key="2">
    <source>
        <dbReference type="ARBA" id="ARBA00022448"/>
    </source>
</evidence>
<dbReference type="PANTHER" id="PTHR10110:SF194">
    <property type="entry name" value="NA(+)_H(+) ANTIPORTER NHX-3-RELATED"/>
    <property type="match status" value="1"/>
</dbReference>
<keyword evidence="9" id="KW-0050">Antiport</keyword>
<feature type="transmembrane region" description="Helical" evidence="10">
    <location>
        <begin position="15"/>
        <end position="36"/>
    </location>
</feature>
<feature type="transmembrane region" description="Helical" evidence="10">
    <location>
        <begin position="394"/>
        <end position="413"/>
    </location>
</feature>
<dbReference type="AlphaFoldDB" id="A0A2G5T799"/>
<dbReference type="EMBL" id="PDUG01000005">
    <property type="protein sequence ID" value="PIC23059.1"/>
    <property type="molecule type" value="Genomic_DNA"/>
</dbReference>
<evidence type="ECO:0000256" key="5">
    <source>
        <dbReference type="ARBA" id="ARBA00023053"/>
    </source>
</evidence>
<keyword evidence="2 9" id="KW-0813">Transport</keyword>
<keyword evidence="4 10" id="KW-1133">Transmembrane helix</keyword>
<dbReference type="Proteomes" id="UP000230233">
    <property type="component" value="Chromosome V"/>
</dbReference>
<dbReference type="GO" id="GO:0051453">
    <property type="term" value="P:regulation of intracellular pH"/>
    <property type="evidence" value="ECO:0007669"/>
    <property type="project" value="TreeGrafter"/>
</dbReference>
<organism evidence="12 13">
    <name type="scientific">Caenorhabditis nigoni</name>
    <dbReference type="NCBI Taxonomy" id="1611254"/>
    <lineage>
        <taxon>Eukaryota</taxon>
        <taxon>Metazoa</taxon>
        <taxon>Ecdysozoa</taxon>
        <taxon>Nematoda</taxon>
        <taxon>Chromadorea</taxon>
        <taxon>Rhabditida</taxon>
        <taxon>Rhabditina</taxon>
        <taxon>Rhabditomorpha</taxon>
        <taxon>Rhabditoidea</taxon>
        <taxon>Rhabditidae</taxon>
        <taxon>Peloderinae</taxon>
        <taxon>Caenorhabditis</taxon>
    </lineage>
</organism>
<feature type="transmembrane region" description="Helical" evidence="10">
    <location>
        <begin position="326"/>
        <end position="346"/>
    </location>
</feature>
<keyword evidence="5" id="KW-0915">Sodium</keyword>
<proteinExistence type="inferred from homology"/>
<dbReference type="Pfam" id="PF00999">
    <property type="entry name" value="Na_H_Exchanger"/>
    <property type="match status" value="1"/>
</dbReference>
<dbReference type="PANTHER" id="PTHR10110">
    <property type="entry name" value="SODIUM/HYDROGEN EXCHANGER"/>
    <property type="match status" value="1"/>
</dbReference>
<feature type="transmembrane region" description="Helical" evidence="10">
    <location>
        <begin position="237"/>
        <end position="256"/>
    </location>
</feature>
<dbReference type="InterPro" id="IPR018422">
    <property type="entry name" value="Cation/H_exchanger_CPA1"/>
</dbReference>
<feature type="transmembrane region" description="Helical" evidence="10">
    <location>
        <begin position="48"/>
        <end position="68"/>
    </location>
</feature>
<keyword evidence="13" id="KW-1185">Reference proteome</keyword>
<feature type="domain" description="Cation/H+ exchanger transmembrane" evidence="11">
    <location>
        <begin position="23"/>
        <end position="417"/>
    </location>
</feature>
<protein>
    <recommendedName>
        <fullName evidence="9">Sodium/hydrogen exchanger</fullName>
    </recommendedName>
</protein>
<evidence type="ECO:0000256" key="3">
    <source>
        <dbReference type="ARBA" id="ARBA00022692"/>
    </source>
</evidence>
<feature type="transmembrane region" description="Helical" evidence="10">
    <location>
        <begin position="138"/>
        <end position="159"/>
    </location>
</feature>
<evidence type="ECO:0000256" key="8">
    <source>
        <dbReference type="ARBA" id="ARBA00023201"/>
    </source>
</evidence>
<dbReference type="OrthoDB" id="196264at2759"/>
<dbReference type="NCBIfam" id="TIGR00840">
    <property type="entry name" value="b_cpa1"/>
    <property type="match status" value="1"/>
</dbReference>
<keyword evidence="8 9" id="KW-0739">Sodium transport</keyword>
<keyword evidence="7 10" id="KW-0472">Membrane</keyword>
<feature type="transmembrane region" description="Helical" evidence="10">
    <location>
        <begin position="103"/>
        <end position="126"/>
    </location>
</feature>
<name>A0A2G5T799_9PELO</name>
<dbReference type="GO" id="GO:0015386">
    <property type="term" value="F:potassium:proton antiporter activity"/>
    <property type="evidence" value="ECO:0007669"/>
    <property type="project" value="TreeGrafter"/>
</dbReference>
<sequence length="583" mass="65966">MRDDIFPFKWTEVQFVYTIAIWILIASIARILFSYLKFLTKWLPDSSLIIIVGLLLGFVLHLTSLNGASLDAEIFFLYLLPPIIFDAGYFMPNRAFFKNIDSILLFSLLGTVWNCFAIGGSLLLLSKYDVFSVQFSTFEIFIFASLVSASDPVAIIVVFEEIHVNEFLFINVFGEALFNDAISVVLYNMFISFLARDLATLNLWDYASRGLSFFVVALGGVAIGVVFAFATSLATKYTHGIKIVAPVLIFLIPYMGYLTAEMVSFSAIIAIAVCGMVMKQYVKGNITNSAANSVKYFTKIISQTSEIVIYMFLGLSTVSADHYFDVLFIAATIFFTLFYRTLGVLFQCYFLNKFRSEQFKLQDQFILAYGGLKGAIAYGLVVSIPAAVSAKPMFITTTIALIYFNVFIQGITIRPLINLLKIKTEEEKTVTMTESVYNKYLDYMMTGIEDIAGQKGHYNLVARFERFNSSILKPIFMRHQKREKNDFASVIRSYEKLILEDALEKIKNNRLNSTELNLDSFLQPGEDMEQLYTLFGEFLKKRGGIEGNGRSEDDIQDDYFAEVQAHECTNFGTELKEIENKDA</sequence>
<evidence type="ECO:0000256" key="1">
    <source>
        <dbReference type="ARBA" id="ARBA00004141"/>
    </source>
</evidence>
<comment type="similarity">
    <text evidence="9">Belongs to the monovalent cation:proton antiporter 1 (CPA1) transporter (TC 2.A.36) family.</text>
</comment>
<dbReference type="PRINTS" id="PR01084">
    <property type="entry name" value="NAHEXCHNGR"/>
</dbReference>
<reference evidence="13" key="1">
    <citation type="submission" date="2017-10" db="EMBL/GenBank/DDBJ databases">
        <title>Rapid genome shrinkage in a self-fertile nematode reveals novel sperm competition proteins.</title>
        <authorList>
            <person name="Yin D."/>
            <person name="Schwarz E.M."/>
            <person name="Thomas C.G."/>
            <person name="Felde R.L."/>
            <person name="Korf I.F."/>
            <person name="Cutter A.D."/>
            <person name="Schartner C.M."/>
            <person name="Ralston E.J."/>
            <person name="Meyer B.J."/>
            <person name="Haag E.S."/>
        </authorList>
    </citation>
    <scope>NUCLEOTIDE SEQUENCE [LARGE SCALE GENOMIC DNA]</scope>
    <source>
        <strain evidence="13">JU1422</strain>
    </source>
</reference>
<evidence type="ECO:0000256" key="6">
    <source>
        <dbReference type="ARBA" id="ARBA00023065"/>
    </source>
</evidence>
<feature type="transmembrane region" description="Helical" evidence="10">
    <location>
        <begin position="210"/>
        <end position="230"/>
    </location>
</feature>
<evidence type="ECO:0000256" key="10">
    <source>
        <dbReference type="SAM" id="Phobius"/>
    </source>
</evidence>
<evidence type="ECO:0000256" key="4">
    <source>
        <dbReference type="ARBA" id="ARBA00022989"/>
    </source>
</evidence>
<dbReference type="InterPro" id="IPR004709">
    <property type="entry name" value="NaH_exchanger"/>
</dbReference>
<comment type="subcellular location">
    <subcellularLocation>
        <location evidence="1">Membrane</location>
        <topology evidence="1">Multi-pass membrane protein</topology>
    </subcellularLocation>
</comment>
<feature type="transmembrane region" description="Helical" evidence="10">
    <location>
        <begin position="74"/>
        <end position="91"/>
    </location>
</feature>
<feature type="transmembrane region" description="Helical" evidence="10">
    <location>
        <begin position="168"/>
        <end position="190"/>
    </location>
</feature>
<keyword evidence="3 9" id="KW-0812">Transmembrane</keyword>
<dbReference type="GO" id="GO:0098719">
    <property type="term" value="P:sodium ion import across plasma membrane"/>
    <property type="evidence" value="ECO:0007669"/>
    <property type="project" value="TreeGrafter"/>
</dbReference>